<name>A0ABP8FS29_9BACT</name>
<evidence type="ECO:0000313" key="3">
    <source>
        <dbReference type="Proteomes" id="UP001501207"/>
    </source>
</evidence>
<dbReference type="EMBL" id="BAABFN010000003">
    <property type="protein sequence ID" value="GAA4309591.1"/>
    <property type="molecule type" value="Genomic_DNA"/>
</dbReference>
<dbReference type="PANTHER" id="PTHR47406">
    <property type="entry name" value="COAGULATION FACTOR 5/8 TYPE, C-TERMINAL"/>
    <property type="match status" value="1"/>
</dbReference>
<dbReference type="PANTHER" id="PTHR47406:SF2">
    <property type="entry name" value="ALPHA GLUCURONIDASE N-TERMINAL DOMAIN-CONTAINING PROTEIN"/>
    <property type="match status" value="1"/>
</dbReference>
<protein>
    <recommendedName>
        <fullName evidence="4">DUF4838 domain-containing protein</fullName>
    </recommendedName>
</protein>
<sequence>MPALFFTDKLVRGGMPAWTPGQLKTRGVVLSVEDLLTLDWPKLAFDAGLTTIGTHVTPSQVARFITSEKGQQFLSDCKKYHIQVEHELHSMHDLLPRSLFSKNPDMFRMNDQGIRVGDYNCCAHSKSALDLIVENALKYADVLRATTGRYFYWIDDGEPMCRCEQCRPFSDSEQALIIENAVVSGLRKKYPDASLAHLAYANTIIPPVKVKPAEGIFLEFAPIYRDWAKPLTDRSAGGIGKIAGKNRFISHGETLDLLSANLEVFPKGTVQVLEYWLDDSLQSKWKKPPVKLSWYPEVCRSDVQTYEKMGVTNITSFAVYIDATYKKMYGDLGFIRSYGQILSGKAG</sequence>
<reference evidence="1" key="1">
    <citation type="journal article" date="2014" name="Int. J. Syst. Evol. Microbiol.">
        <title>Complete genome of a new Firmicutes species belonging to the dominant human colonic microbiota ('Ruminococcus bicirculans') reveals two chromosomes and a selective capacity to utilize plant glucans.</title>
        <authorList>
            <consortium name="NISC Comparative Sequencing Program"/>
            <person name="Wegmann U."/>
            <person name="Louis P."/>
            <person name="Goesmann A."/>
            <person name="Henrissat B."/>
            <person name="Duncan S.H."/>
            <person name="Flint H.J."/>
        </authorList>
    </citation>
    <scope>NUCLEOTIDE SEQUENCE</scope>
    <source>
        <strain evidence="1">JCM 17664</strain>
    </source>
</reference>
<dbReference type="InterPro" id="IPR032287">
    <property type="entry name" value="DUF4838"/>
</dbReference>
<reference evidence="3" key="2">
    <citation type="journal article" date="2019" name="Int. J. Syst. Evol. Microbiol.">
        <title>The Global Catalogue of Microorganisms (GCM) 10K type strain sequencing project: providing services to taxonomists for standard genome sequencing and annotation.</title>
        <authorList>
            <consortium name="The Broad Institute Genomics Platform"/>
            <consortium name="The Broad Institute Genome Sequencing Center for Infectious Disease"/>
            <person name="Wu L."/>
            <person name="Ma J."/>
        </authorList>
    </citation>
    <scope>NUCLEOTIDE SEQUENCE [LARGE SCALE GENOMIC DNA]</scope>
    <source>
        <strain evidence="3">JCM 17664</strain>
    </source>
</reference>
<proteinExistence type="predicted"/>
<keyword evidence="3" id="KW-1185">Reference proteome</keyword>
<dbReference type="EMBL" id="BAABFN010000002">
    <property type="protein sequence ID" value="GAA4309518.1"/>
    <property type="molecule type" value="Genomic_DNA"/>
</dbReference>
<evidence type="ECO:0000313" key="1">
    <source>
        <dbReference type="EMBL" id="GAA4309518.1"/>
    </source>
</evidence>
<reference evidence="1" key="3">
    <citation type="submission" date="2023-12" db="EMBL/GenBank/DDBJ databases">
        <authorList>
            <person name="Sun Q."/>
            <person name="Inoue M."/>
        </authorList>
    </citation>
    <scope>NUCLEOTIDE SEQUENCE</scope>
    <source>
        <strain evidence="1">JCM 17664</strain>
    </source>
</reference>
<dbReference type="Proteomes" id="UP001501207">
    <property type="component" value="Unassembled WGS sequence"/>
</dbReference>
<evidence type="ECO:0000313" key="2">
    <source>
        <dbReference type="EMBL" id="GAA4309591.1"/>
    </source>
</evidence>
<comment type="caution">
    <text evidence="1">The sequence shown here is derived from an EMBL/GenBank/DDBJ whole genome shotgun (WGS) entry which is preliminary data.</text>
</comment>
<gene>
    <name evidence="1" type="ORF">GCM10023143_17550</name>
    <name evidence="2" type="ORF">GCM10023143_17620</name>
</gene>
<dbReference type="Pfam" id="PF16126">
    <property type="entry name" value="DUF4838"/>
    <property type="match status" value="1"/>
</dbReference>
<organism evidence="1 3">
    <name type="scientific">Compostibacter hankyongensis</name>
    <dbReference type="NCBI Taxonomy" id="1007089"/>
    <lineage>
        <taxon>Bacteria</taxon>
        <taxon>Pseudomonadati</taxon>
        <taxon>Bacteroidota</taxon>
        <taxon>Chitinophagia</taxon>
        <taxon>Chitinophagales</taxon>
        <taxon>Chitinophagaceae</taxon>
        <taxon>Compostibacter</taxon>
    </lineage>
</organism>
<evidence type="ECO:0008006" key="4">
    <source>
        <dbReference type="Google" id="ProtNLM"/>
    </source>
</evidence>
<accession>A0ABP8FS29</accession>